<dbReference type="Proteomes" id="UP001642360">
    <property type="component" value="Unassembled WGS sequence"/>
</dbReference>
<accession>A0ABC8RU47</accession>
<proteinExistence type="predicted"/>
<dbReference type="AlphaFoldDB" id="A0ABC8RU47"/>
<dbReference type="EMBL" id="CAUOFW020001737">
    <property type="protein sequence ID" value="CAK9148372.1"/>
    <property type="molecule type" value="Genomic_DNA"/>
</dbReference>
<feature type="region of interest" description="Disordered" evidence="1">
    <location>
        <begin position="9"/>
        <end position="28"/>
    </location>
</feature>
<keyword evidence="3" id="KW-1185">Reference proteome</keyword>
<evidence type="ECO:0000313" key="2">
    <source>
        <dbReference type="EMBL" id="CAK9148372.1"/>
    </source>
</evidence>
<name>A0ABC8RU47_9AQUA</name>
<evidence type="ECO:0000256" key="1">
    <source>
        <dbReference type="SAM" id="MobiDB-lite"/>
    </source>
</evidence>
<feature type="non-terminal residue" evidence="2">
    <location>
        <position position="1"/>
    </location>
</feature>
<comment type="caution">
    <text evidence="2">The sequence shown here is derived from an EMBL/GenBank/DDBJ whole genome shotgun (WGS) entry which is preliminary data.</text>
</comment>
<reference evidence="2 3" key="1">
    <citation type="submission" date="2024-02" db="EMBL/GenBank/DDBJ databases">
        <authorList>
            <person name="Vignale AGUSTIN F."/>
            <person name="Sosa J E."/>
            <person name="Modenutti C."/>
        </authorList>
    </citation>
    <scope>NUCLEOTIDE SEQUENCE [LARGE SCALE GENOMIC DNA]</scope>
</reference>
<protein>
    <submittedName>
        <fullName evidence="2">Uncharacterized protein</fullName>
    </submittedName>
</protein>
<sequence length="80" mass="8831">YWGLNKVREAKENKVDGKKEPSANPVPRCPQTAYPALFQRPQFALTALIQLRINAPSPRFCLPSVDPAPSRAPSVPTTCK</sequence>
<feature type="compositionally biased region" description="Basic and acidic residues" evidence="1">
    <location>
        <begin position="9"/>
        <end position="21"/>
    </location>
</feature>
<organism evidence="2 3">
    <name type="scientific">Ilex paraguariensis</name>
    <name type="common">yerba mate</name>
    <dbReference type="NCBI Taxonomy" id="185542"/>
    <lineage>
        <taxon>Eukaryota</taxon>
        <taxon>Viridiplantae</taxon>
        <taxon>Streptophyta</taxon>
        <taxon>Embryophyta</taxon>
        <taxon>Tracheophyta</taxon>
        <taxon>Spermatophyta</taxon>
        <taxon>Magnoliopsida</taxon>
        <taxon>eudicotyledons</taxon>
        <taxon>Gunneridae</taxon>
        <taxon>Pentapetalae</taxon>
        <taxon>asterids</taxon>
        <taxon>campanulids</taxon>
        <taxon>Aquifoliales</taxon>
        <taxon>Aquifoliaceae</taxon>
        <taxon>Ilex</taxon>
    </lineage>
</organism>
<evidence type="ECO:0000313" key="3">
    <source>
        <dbReference type="Proteomes" id="UP001642360"/>
    </source>
</evidence>
<gene>
    <name evidence="2" type="ORF">ILEXP_LOCUS16306</name>
</gene>